<dbReference type="Proteomes" id="UP000295773">
    <property type="component" value="Unassembled WGS sequence"/>
</dbReference>
<comment type="caution">
    <text evidence="6">The sequence shown here is derived from an EMBL/GenBank/DDBJ whole genome shotgun (WGS) entry which is preliminary data.</text>
</comment>
<dbReference type="GO" id="GO:0016787">
    <property type="term" value="F:hydrolase activity"/>
    <property type="evidence" value="ECO:0007669"/>
    <property type="project" value="UniProtKB-UniRule"/>
</dbReference>
<sequence>MLKQNMKIGLALSGGGMRAAIFHLGVLKWLAEQGLLKRIHHISSVSGASIAVGLIFANNDNQWPSDVTFLSKVLPAMKRDIITKDIQWTALCRLIVSPYYWNKKANLLAHVMEKRWKITACLQDIPTLPLWTINTTAYETGKDFRISAKRMGSQYSFVQRPRFPLSHAICASAGFPVFIGPYTLKTKAYVWSDVTGSMIVRVRDETLHLWDGGVYDNMGLDPLFSFQGQNKLCPDINYLIVSNASMDKLEHKMRTIGYSFSNLKRLLAISMTQSQLLRKQEVIDFMEQNKQGLFLQIGSQSKDMLRHCDISFARKQELLHASLKESDVLRVSSYKTTLERVKKDDFERILRHGYEVAKLNSLCSGHIS</sequence>
<dbReference type="PANTHER" id="PTHR14226:SF78">
    <property type="entry name" value="SLR0060 PROTEIN"/>
    <property type="match status" value="1"/>
</dbReference>
<dbReference type="PROSITE" id="PS51635">
    <property type="entry name" value="PNPLA"/>
    <property type="match status" value="1"/>
</dbReference>
<dbReference type="SUPFAM" id="SSF52151">
    <property type="entry name" value="FabD/lysophospholipase-like"/>
    <property type="match status" value="1"/>
</dbReference>
<dbReference type="PANTHER" id="PTHR14226">
    <property type="entry name" value="NEUROPATHY TARGET ESTERASE/SWISS CHEESE D.MELANOGASTER"/>
    <property type="match status" value="1"/>
</dbReference>
<keyword evidence="7" id="KW-1185">Reference proteome</keyword>
<comment type="caution">
    <text evidence="4">Lacks conserved residue(s) required for the propagation of feature annotation.</text>
</comment>
<keyword evidence="3 4" id="KW-0443">Lipid metabolism</keyword>
<dbReference type="Pfam" id="PF01734">
    <property type="entry name" value="Patatin"/>
    <property type="match status" value="1"/>
</dbReference>
<feature type="active site" description="Proton acceptor" evidence="4">
    <location>
        <position position="211"/>
    </location>
</feature>
<dbReference type="GO" id="GO:0016042">
    <property type="term" value="P:lipid catabolic process"/>
    <property type="evidence" value="ECO:0007669"/>
    <property type="project" value="UniProtKB-UniRule"/>
</dbReference>
<evidence type="ECO:0000256" key="1">
    <source>
        <dbReference type="ARBA" id="ARBA00022801"/>
    </source>
</evidence>
<feature type="active site" description="Nucleophile" evidence="4">
    <location>
        <position position="46"/>
    </location>
</feature>
<organism evidence="6 7">
    <name type="scientific">Longicatena caecimuris</name>
    <dbReference type="NCBI Taxonomy" id="1796635"/>
    <lineage>
        <taxon>Bacteria</taxon>
        <taxon>Bacillati</taxon>
        <taxon>Bacillota</taxon>
        <taxon>Erysipelotrichia</taxon>
        <taxon>Erysipelotrichales</taxon>
        <taxon>Erysipelotrichaceae</taxon>
        <taxon>Longicatena</taxon>
    </lineage>
</organism>
<dbReference type="InterPro" id="IPR050301">
    <property type="entry name" value="NTE"/>
</dbReference>
<dbReference type="RefSeq" id="WP_132224129.1">
    <property type="nucleotide sequence ID" value="NZ_JADPGE010000028.1"/>
</dbReference>
<reference evidence="6 7" key="1">
    <citation type="submission" date="2019-03" db="EMBL/GenBank/DDBJ databases">
        <title>Genomic Encyclopedia of Type Strains, Phase IV (KMG-IV): sequencing the most valuable type-strain genomes for metagenomic binning, comparative biology and taxonomic classification.</title>
        <authorList>
            <person name="Goeker M."/>
        </authorList>
    </citation>
    <scope>NUCLEOTIDE SEQUENCE [LARGE SCALE GENOMIC DNA]</scope>
    <source>
        <strain evidence="6 7">DSM 29481</strain>
    </source>
</reference>
<name>A0A4R3TLH3_9FIRM</name>
<accession>A0A4R3TLH3</accession>
<evidence type="ECO:0000313" key="6">
    <source>
        <dbReference type="EMBL" id="TCU62510.1"/>
    </source>
</evidence>
<evidence type="ECO:0000256" key="4">
    <source>
        <dbReference type="PROSITE-ProRule" id="PRU01161"/>
    </source>
</evidence>
<dbReference type="InterPro" id="IPR016035">
    <property type="entry name" value="Acyl_Trfase/lysoPLipase"/>
</dbReference>
<evidence type="ECO:0000256" key="3">
    <source>
        <dbReference type="ARBA" id="ARBA00023098"/>
    </source>
</evidence>
<evidence type="ECO:0000259" key="5">
    <source>
        <dbReference type="PROSITE" id="PS51635"/>
    </source>
</evidence>
<dbReference type="Gene3D" id="3.40.1090.10">
    <property type="entry name" value="Cytosolic phospholipase A2 catalytic domain"/>
    <property type="match status" value="2"/>
</dbReference>
<dbReference type="EMBL" id="SMBP01000004">
    <property type="protein sequence ID" value="TCU62510.1"/>
    <property type="molecule type" value="Genomic_DNA"/>
</dbReference>
<dbReference type="InterPro" id="IPR002641">
    <property type="entry name" value="PNPLA_dom"/>
</dbReference>
<evidence type="ECO:0000256" key="2">
    <source>
        <dbReference type="ARBA" id="ARBA00022963"/>
    </source>
</evidence>
<evidence type="ECO:0000313" key="7">
    <source>
        <dbReference type="Proteomes" id="UP000295773"/>
    </source>
</evidence>
<gene>
    <name evidence="6" type="ORF">EDD61_104150</name>
</gene>
<keyword evidence="1 4" id="KW-0378">Hydrolase</keyword>
<dbReference type="AlphaFoldDB" id="A0A4R3TLH3"/>
<feature type="short sequence motif" description="DGA/G" evidence="4">
    <location>
        <begin position="211"/>
        <end position="213"/>
    </location>
</feature>
<feature type="domain" description="PNPLA" evidence="5">
    <location>
        <begin position="11"/>
        <end position="224"/>
    </location>
</feature>
<proteinExistence type="predicted"/>
<keyword evidence="2 4" id="KW-0442">Lipid degradation</keyword>
<protein>
    <submittedName>
        <fullName evidence="6">NTE family protein</fullName>
    </submittedName>
</protein>